<evidence type="ECO:0000256" key="1">
    <source>
        <dbReference type="ARBA" id="ARBA00004193"/>
    </source>
</evidence>
<organism evidence="10 11">
    <name type="scientific">Anaerotruncus colihominis</name>
    <dbReference type="NCBI Taxonomy" id="169435"/>
    <lineage>
        <taxon>Bacteria</taxon>
        <taxon>Bacillati</taxon>
        <taxon>Bacillota</taxon>
        <taxon>Clostridia</taxon>
        <taxon>Eubacteriales</taxon>
        <taxon>Oscillospiraceae</taxon>
        <taxon>Anaerotruncus</taxon>
    </lineage>
</organism>
<name>A0A845SMA9_9FIRM</name>
<dbReference type="PROSITE" id="PS51257">
    <property type="entry name" value="PROKAR_LIPOPROTEIN"/>
    <property type="match status" value="1"/>
</dbReference>
<evidence type="ECO:0000256" key="5">
    <source>
        <dbReference type="ARBA" id="ARBA00023136"/>
    </source>
</evidence>
<keyword evidence="6" id="KW-0449">Lipoprotein</keyword>
<gene>
    <name evidence="10" type="ORF">FMM72_01965</name>
</gene>
<comment type="subcellular location">
    <subcellularLocation>
        <location evidence="1">Cell membrane</location>
        <topology evidence="1">Lipid-anchor</topology>
    </subcellularLocation>
</comment>
<proteinExistence type="inferred from homology"/>
<dbReference type="Pfam" id="PF02608">
    <property type="entry name" value="Bmp"/>
    <property type="match status" value="1"/>
</dbReference>
<keyword evidence="4 8" id="KW-0732">Signal</keyword>
<feature type="signal peptide" evidence="8">
    <location>
        <begin position="1"/>
        <end position="22"/>
    </location>
</feature>
<evidence type="ECO:0000313" key="10">
    <source>
        <dbReference type="EMBL" id="NDO38019.1"/>
    </source>
</evidence>
<keyword evidence="3" id="KW-1003">Cell membrane</keyword>
<dbReference type="CDD" id="cd19964">
    <property type="entry name" value="PBP1_BMP-like"/>
    <property type="match status" value="1"/>
</dbReference>
<dbReference type="Proteomes" id="UP000462501">
    <property type="component" value="Unassembled WGS sequence"/>
</dbReference>
<feature type="region of interest" description="Disordered" evidence="7">
    <location>
        <begin position="38"/>
        <end position="62"/>
    </location>
</feature>
<evidence type="ECO:0000256" key="3">
    <source>
        <dbReference type="ARBA" id="ARBA00022475"/>
    </source>
</evidence>
<protein>
    <submittedName>
        <fullName evidence="10">BMP family ABC transporter substrate-binding protein</fullName>
    </submittedName>
</protein>
<dbReference type="SUPFAM" id="SSF53822">
    <property type="entry name" value="Periplasmic binding protein-like I"/>
    <property type="match status" value="1"/>
</dbReference>
<feature type="chain" id="PRO_5039019459" evidence="8">
    <location>
        <begin position="23"/>
        <end position="368"/>
    </location>
</feature>
<evidence type="ECO:0000256" key="4">
    <source>
        <dbReference type="ARBA" id="ARBA00022729"/>
    </source>
</evidence>
<dbReference type="PANTHER" id="PTHR34296:SF2">
    <property type="entry name" value="ABC TRANSPORTER GUANOSINE-BINDING PROTEIN NUPN"/>
    <property type="match status" value="1"/>
</dbReference>
<dbReference type="InterPro" id="IPR028082">
    <property type="entry name" value="Peripla_BP_I"/>
</dbReference>
<evidence type="ECO:0000256" key="2">
    <source>
        <dbReference type="ARBA" id="ARBA00008610"/>
    </source>
</evidence>
<sequence length="368" mass="39172">MLEMKRTIAMLLSLMMCVSLLAGCGVAPAPSNAPASAAASAAQPAPEPAEQAAPAAPAASAADAVPTGDKPIALLIPSPVGDPFIALCVKGLEKLSAETGAELKIIETLDKAEYEDQVRAMAELGANPVYCMWGDLSELAVKVAPEYPNTKFILADVYMKTNQPNVSSISVDPYASSFITGYIAANNTQVKKVGFIAHADRPVSRRYRDGFIAGVHYVDESIPVEVAYVGNDQDPVKGQEVAKLMIQNNGVDLIFQSASRSGLGVIAGCADQGIKCIGSDDWQGDVDPCVFWSALKPFDEALYVEGKSVFDGTYESGDKAYGLEQGLPMYDQRDFDKLPEELQQGVLKVVEGIKSGEIQITEDENVVQ</sequence>
<dbReference type="GO" id="GO:0005886">
    <property type="term" value="C:plasma membrane"/>
    <property type="evidence" value="ECO:0007669"/>
    <property type="project" value="UniProtKB-SubCell"/>
</dbReference>
<evidence type="ECO:0000313" key="11">
    <source>
        <dbReference type="Proteomes" id="UP000462501"/>
    </source>
</evidence>
<evidence type="ECO:0000256" key="6">
    <source>
        <dbReference type="ARBA" id="ARBA00023288"/>
    </source>
</evidence>
<evidence type="ECO:0000256" key="8">
    <source>
        <dbReference type="SAM" id="SignalP"/>
    </source>
</evidence>
<feature type="domain" description="ABC transporter substrate-binding protein PnrA-like" evidence="9">
    <location>
        <begin position="72"/>
        <end position="363"/>
    </location>
</feature>
<keyword evidence="5" id="KW-0472">Membrane</keyword>
<evidence type="ECO:0000259" key="9">
    <source>
        <dbReference type="Pfam" id="PF02608"/>
    </source>
</evidence>
<accession>A0A845SMA9</accession>
<dbReference type="Gene3D" id="3.40.50.2300">
    <property type="match status" value="2"/>
</dbReference>
<dbReference type="PANTHER" id="PTHR34296">
    <property type="entry name" value="TRANSCRIPTIONAL ACTIVATOR PROTEIN MED"/>
    <property type="match status" value="1"/>
</dbReference>
<dbReference type="AlphaFoldDB" id="A0A845SMA9"/>
<dbReference type="InterPro" id="IPR050957">
    <property type="entry name" value="BMP_lipoprotein"/>
</dbReference>
<reference evidence="10 11" key="1">
    <citation type="submission" date="2019-06" db="EMBL/GenBank/DDBJ databases">
        <title>Draft genome sequences of 15 bacterial species constituting the stable defined intestinal microbiota of the GM15 gnotobiotic mouse model.</title>
        <authorList>
            <person name="Elie C."/>
            <person name="Mathieu A."/>
            <person name="Saliou A."/>
            <person name="Darnaud M."/>
            <person name="Leulier F."/>
            <person name="Tamellini A."/>
        </authorList>
    </citation>
    <scope>NUCLEOTIDE SEQUENCE [LARGE SCALE GENOMIC DNA]</scope>
    <source>
        <strain evidence="10 11">JM4-15</strain>
    </source>
</reference>
<comment type="caution">
    <text evidence="10">The sequence shown here is derived from an EMBL/GenBank/DDBJ whole genome shotgun (WGS) entry which is preliminary data.</text>
</comment>
<comment type="similarity">
    <text evidence="2">Belongs to the BMP lipoprotein family.</text>
</comment>
<evidence type="ECO:0000256" key="7">
    <source>
        <dbReference type="SAM" id="MobiDB-lite"/>
    </source>
</evidence>
<dbReference type="EMBL" id="VIQT01000003">
    <property type="protein sequence ID" value="NDO38019.1"/>
    <property type="molecule type" value="Genomic_DNA"/>
</dbReference>
<dbReference type="InterPro" id="IPR003760">
    <property type="entry name" value="PnrA-like"/>
</dbReference>